<dbReference type="Proteomes" id="UP001341444">
    <property type="component" value="Unassembled WGS sequence"/>
</dbReference>
<keyword evidence="4" id="KW-0788">Thiol protease</keyword>
<evidence type="ECO:0000256" key="2">
    <source>
        <dbReference type="ARBA" id="ARBA00022670"/>
    </source>
</evidence>
<accession>A0ABU6MLH6</accession>
<gene>
    <name evidence="7" type="ORF">P4T90_20040</name>
</gene>
<dbReference type="InterPro" id="IPR021729">
    <property type="entry name" value="DUF3298"/>
</dbReference>
<dbReference type="Gene3D" id="3.90.640.20">
    <property type="entry name" value="Heat-shock cognate protein, ATPase"/>
    <property type="match status" value="1"/>
</dbReference>
<comment type="similarity">
    <text evidence="1">Belongs to the peptidase C40 family.</text>
</comment>
<dbReference type="InterPro" id="IPR037126">
    <property type="entry name" value="PdaC/RsiV-like_sf"/>
</dbReference>
<keyword evidence="3" id="KW-0378">Hydrolase</keyword>
<evidence type="ECO:0000259" key="6">
    <source>
        <dbReference type="PROSITE" id="PS51935"/>
    </source>
</evidence>
<dbReference type="EMBL" id="JARMAB010000031">
    <property type="protein sequence ID" value="MED1205344.1"/>
    <property type="molecule type" value="Genomic_DNA"/>
</dbReference>
<sequence length="361" mass="40444">MKKMKNLLIVPAAVLTLSVGSLTAQSTISSASVKNDVAVKQAVNKNVVDTAKSLAGTRYLKGGDTPKGFDASGFTQYVLKHSTANITIPRKISDQWSKGKHVKQSELKPGDLVFFKEYGKTPNLVGIYIGKNQFAATTVKGTKIYSLSQTYWKNAFAGGVRYDHSVPSAAVTKWVEHHYKNSKFLRYPQVTGLASKTAEQKINAAFLKHIQGSYKAYLEMLKEEKNDHTKHFPYQYDVSYKVQYASDNQLSLLFYDYEYTGGAHGMTAVTSLNFDAKTGKQYNLTDIVNTKSKILKVQEYAYQVLHKQYPDFVQKVSDVAINKNTQFYYTKGGIYLLFQEYDVAPYAAGNPVVKIPQSLYK</sequence>
<evidence type="ECO:0000256" key="1">
    <source>
        <dbReference type="ARBA" id="ARBA00007074"/>
    </source>
</evidence>
<evidence type="ECO:0000313" key="8">
    <source>
        <dbReference type="Proteomes" id="UP001341444"/>
    </source>
</evidence>
<dbReference type="Gene3D" id="3.90.1720.10">
    <property type="entry name" value="endopeptidase domain like (from Nostoc punctiforme)"/>
    <property type="match status" value="1"/>
</dbReference>
<name>A0ABU6MLH6_9BACI</name>
<evidence type="ECO:0000256" key="4">
    <source>
        <dbReference type="ARBA" id="ARBA00022807"/>
    </source>
</evidence>
<evidence type="ECO:0000256" key="3">
    <source>
        <dbReference type="ARBA" id="ARBA00022801"/>
    </source>
</evidence>
<dbReference type="InterPro" id="IPR000064">
    <property type="entry name" value="NLP_P60_dom"/>
</dbReference>
<dbReference type="PANTHER" id="PTHR47053:SF1">
    <property type="entry name" value="MUREIN DD-ENDOPEPTIDASE MEPH-RELATED"/>
    <property type="match status" value="1"/>
</dbReference>
<dbReference type="Pfam" id="PF00877">
    <property type="entry name" value="NLPC_P60"/>
    <property type="match status" value="1"/>
</dbReference>
<protein>
    <submittedName>
        <fullName evidence="7">NlpC/P60 family protein</fullName>
    </submittedName>
</protein>
<reference evidence="7 8" key="1">
    <citation type="submission" date="2023-03" db="EMBL/GenBank/DDBJ databases">
        <title>Bacillus Genome Sequencing.</title>
        <authorList>
            <person name="Dunlap C."/>
        </authorList>
    </citation>
    <scope>NUCLEOTIDE SEQUENCE [LARGE SCALE GENOMIC DNA]</scope>
    <source>
        <strain evidence="7 8">B-23453</strain>
    </source>
</reference>
<feature type="domain" description="NlpC/P60" evidence="6">
    <location>
        <begin position="41"/>
        <end position="163"/>
    </location>
</feature>
<dbReference type="PANTHER" id="PTHR47053">
    <property type="entry name" value="MUREIN DD-ENDOPEPTIDASE MEPH-RELATED"/>
    <property type="match status" value="1"/>
</dbReference>
<comment type="caution">
    <text evidence="7">The sequence shown here is derived from an EMBL/GenBank/DDBJ whole genome shotgun (WGS) entry which is preliminary data.</text>
</comment>
<organism evidence="7 8">
    <name type="scientific">Heyndrickxia acidicola</name>
    <dbReference type="NCBI Taxonomy" id="209389"/>
    <lineage>
        <taxon>Bacteria</taxon>
        <taxon>Bacillati</taxon>
        <taxon>Bacillota</taxon>
        <taxon>Bacilli</taxon>
        <taxon>Bacillales</taxon>
        <taxon>Bacillaceae</taxon>
        <taxon>Heyndrickxia</taxon>
    </lineage>
</organism>
<dbReference type="InterPro" id="IPR051202">
    <property type="entry name" value="Peptidase_C40"/>
</dbReference>
<keyword evidence="2" id="KW-0645">Protease</keyword>
<dbReference type="Pfam" id="PF11738">
    <property type="entry name" value="DUF3298"/>
    <property type="match status" value="1"/>
</dbReference>
<dbReference type="RefSeq" id="WP_066269377.1">
    <property type="nucleotide sequence ID" value="NZ_JARMAB010000031.1"/>
</dbReference>
<keyword evidence="5" id="KW-0732">Signal</keyword>
<feature type="signal peptide" evidence="5">
    <location>
        <begin position="1"/>
        <end position="24"/>
    </location>
</feature>
<evidence type="ECO:0000256" key="5">
    <source>
        <dbReference type="SAM" id="SignalP"/>
    </source>
</evidence>
<evidence type="ECO:0000313" key="7">
    <source>
        <dbReference type="EMBL" id="MED1205344.1"/>
    </source>
</evidence>
<keyword evidence="8" id="KW-1185">Reference proteome</keyword>
<dbReference type="PROSITE" id="PS51935">
    <property type="entry name" value="NLPC_P60"/>
    <property type="match status" value="1"/>
</dbReference>
<feature type="chain" id="PRO_5045883836" evidence="5">
    <location>
        <begin position="25"/>
        <end position="361"/>
    </location>
</feature>
<dbReference type="Gene3D" id="3.30.565.40">
    <property type="entry name" value="Fervidobacterium nodosum Rt17-B1 like"/>
    <property type="match status" value="1"/>
</dbReference>
<dbReference type="Pfam" id="PF13739">
    <property type="entry name" value="PdaC"/>
    <property type="match status" value="1"/>
</dbReference>
<dbReference type="SUPFAM" id="SSF54001">
    <property type="entry name" value="Cysteine proteinases"/>
    <property type="match status" value="1"/>
</dbReference>
<dbReference type="InterPro" id="IPR038765">
    <property type="entry name" value="Papain-like_cys_pep_sf"/>
</dbReference>
<proteinExistence type="inferred from homology"/>
<dbReference type="InterPro" id="IPR025303">
    <property type="entry name" value="PdaC"/>
</dbReference>